<dbReference type="RefSeq" id="WP_176640511.1">
    <property type="nucleotide sequence ID" value="NZ_JABXXP010000265.1"/>
</dbReference>
<evidence type="ECO:0000313" key="2">
    <source>
        <dbReference type="EMBL" id="NVN11840.1"/>
    </source>
</evidence>
<dbReference type="AlphaFoldDB" id="A0A7Y7IWV9"/>
<dbReference type="Proteomes" id="UP000534870">
    <property type="component" value="Unassembled WGS sequence"/>
</dbReference>
<proteinExistence type="predicted"/>
<evidence type="ECO:0000259" key="1">
    <source>
        <dbReference type="Pfam" id="PF13640"/>
    </source>
</evidence>
<reference evidence="2 3" key="1">
    <citation type="submission" date="2020-06" db="EMBL/GenBank/DDBJ databases">
        <title>Description of novel acetic acid bacteria.</title>
        <authorList>
            <person name="Sombolestani A."/>
        </authorList>
    </citation>
    <scope>NUCLEOTIDE SEQUENCE [LARGE SCALE GENOMIC DNA]</scope>
    <source>
        <strain evidence="2 3">LMG 31431</strain>
    </source>
</reference>
<gene>
    <name evidence="2" type="ORF">HUK84_12060</name>
</gene>
<sequence>MSSARALLVGDPAPWFVQRCTTPFGTYSFDMAAGRSILLYFFRSSTQAGVGAALAHLRAAGAVLDGVRSHFFGVSTDPEDEARLGEMPPGMRFFRDADRAVTTLYGLAEQEAPYWMVVDPMLRIAAVQPDRPGVAERMVGLLCRMRPIAPAAPMPVPALMLADVFEPAFCRQLMAYYHAQESMPSGMLTEQVPGRSVAVADPGFKRRRDCRLRDRGLVGQVQARIIRRVVPEIHKAFQFQATQMDRLILACYDSGEQGCFGPHRDNTVAAAAHRRFAVSINLNDGFEGGAVSFPEFGGPGFCPPAGGALVFSCGLLHAVTPVTRGRRHACLPFVFDDAAAAIKQANRAAMGRTETA</sequence>
<organism evidence="2 3">
    <name type="scientific">Nguyenibacter vanlangensis</name>
    <dbReference type="NCBI Taxonomy" id="1216886"/>
    <lineage>
        <taxon>Bacteria</taxon>
        <taxon>Pseudomonadati</taxon>
        <taxon>Pseudomonadota</taxon>
        <taxon>Alphaproteobacteria</taxon>
        <taxon>Acetobacterales</taxon>
        <taxon>Acetobacteraceae</taxon>
        <taxon>Nguyenibacter</taxon>
    </lineage>
</organism>
<feature type="domain" description="Prolyl 4-hydroxylase alpha subunit Fe(2+) 2OG dioxygenase" evidence="1">
    <location>
        <begin position="249"/>
        <end position="330"/>
    </location>
</feature>
<dbReference type="EMBL" id="JABXXP010000265">
    <property type="protein sequence ID" value="NVN11840.1"/>
    <property type="molecule type" value="Genomic_DNA"/>
</dbReference>
<comment type="caution">
    <text evidence="2">The sequence shown here is derived from an EMBL/GenBank/DDBJ whole genome shotgun (WGS) entry which is preliminary data.</text>
</comment>
<protein>
    <submittedName>
        <fullName evidence="2">2OG-Fe(II) oxygenase</fullName>
    </submittedName>
</protein>
<evidence type="ECO:0000313" key="3">
    <source>
        <dbReference type="Proteomes" id="UP000534870"/>
    </source>
</evidence>
<accession>A0A7Y7IWV9</accession>
<dbReference type="InterPro" id="IPR036249">
    <property type="entry name" value="Thioredoxin-like_sf"/>
</dbReference>
<dbReference type="Gene3D" id="3.40.30.10">
    <property type="entry name" value="Glutaredoxin"/>
    <property type="match status" value="1"/>
</dbReference>
<dbReference type="InterPro" id="IPR044862">
    <property type="entry name" value="Pro_4_hyd_alph_FE2OG_OXY"/>
</dbReference>
<dbReference type="Pfam" id="PF13640">
    <property type="entry name" value="2OG-FeII_Oxy_3"/>
    <property type="match status" value="1"/>
</dbReference>
<dbReference type="SUPFAM" id="SSF52833">
    <property type="entry name" value="Thioredoxin-like"/>
    <property type="match status" value="1"/>
</dbReference>
<dbReference type="Gene3D" id="2.60.120.620">
    <property type="entry name" value="q2cbj1_9rhob like domain"/>
    <property type="match status" value="1"/>
</dbReference>
<name>A0A7Y7IWV9_9PROT</name>